<dbReference type="Gene3D" id="3.10.350.10">
    <property type="entry name" value="LysM domain"/>
    <property type="match status" value="1"/>
</dbReference>
<evidence type="ECO:0000313" key="4">
    <source>
        <dbReference type="Proteomes" id="UP000196573"/>
    </source>
</evidence>
<gene>
    <name evidence="3" type="ORF">EHSB41UT_02165</name>
</gene>
<dbReference type="PANTHER" id="PTHR34700:SF4">
    <property type="entry name" value="PHAGE-LIKE ELEMENT PBSX PROTEIN XKDP"/>
    <property type="match status" value="1"/>
</dbReference>
<dbReference type="CDD" id="cd00118">
    <property type="entry name" value="LysM"/>
    <property type="match status" value="1"/>
</dbReference>
<dbReference type="AlphaFoldDB" id="A0A1X7ALU7"/>
<name>A0A1X7ALU7_9GAMM</name>
<sequence length="341" mass="37807">MKRVMLGAALWCLLTPGWAAEPFRDSHPESYTVVKGDTLWDIAGRFLKNPWNWPDVWEKNPQINNPHLIYPGDLVHLVYVDGQPRLTVSRGETGHTIKLGPKIRSTPLDNAISAIPLEAINSFLDISRVIESAEIMNMAPYILANGQDRVISGSGDTIYARGEFSSDARTYGVYRNQKNYTDPKTGEFLGTMIQSIGSVNVQNLTNDVATMHVAKASEELRVGDRLLESEERRLATSFFPSAPDNKDIEGSILDVIGGVNQIGIYNNVLVNLGVRDGIEDGSVLAIFRSNKVKDKMTNEVVNLPPERVGHLMVYRSYEKMSLAIIMQASQPLHTGDTLRSP</sequence>
<dbReference type="PANTHER" id="PTHR34700">
    <property type="entry name" value="POTASSIUM BINDING PROTEIN KBP"/>
    <property type="match status" value="1"/>
</dbReference>
<proteinExistence type="predicted"/>
<dbReference type="SUPFAM" id="SSF54106">
    <property type="entry name" value="LysM domain"/>
    <property type="match status" value="1"/>
</dbReference>
<keyword evidence="4" id="KW-1185">Reference proteome</keyword>
<reference evidence="3 4" key="1">
    <citation type="submission" date="2017-03" db="EMBL/GenBank/DDBJ databases">
        <authorList>
            <person name="Afonso C.L."/>
            <person name="Miller P.J."/>
            <person name="Scott M.A."/>
            <person name="Spackman E."/>
            <person name="Goraichik I."/>
            <person name="Dimitrov K.M."/>
            <person name="Suarez D.L."/>
            <person name="Swayne D.E."/>
        </authorList>
    </citation>
    <scope>NUCLEOTIDE SEQUENCE [LARGE SCALE GENOMIC DNA]</scope>
    <source>
        <strain evidence="3">SB41UT1</strain>
    </source>
</reference>
<accession>A0A1X7ALU7</accession>
<dbReference type="Proteomes" id="UP000196573">
    <property type="component" value="Unassembled WGS sequence"/>
</dbReference>
<feature type="signal peptide" evidence="1">
    <location>
        <begin position="1"/>
        <end position="19"/>
    </location>
</feature>
<evidence type="ECO:0000256" key="1">
    <source>
        <dbReference type="SAM" id="SignalP"/>
    </source>
</evidence>
<protein>
    <submittedName>
        <fullName evidence="3">LysM domain/BON superfamily protein</fullName>
    </submittedName>
</protein>
<organism evidence="3 4">
    <name type="scientific">Parendozoicomonas haliclonae</name>
    <dbReference type="NCBI Taxonomy" id="1960125"/>
    <lineage>
        <taxon>Bacteria</taxon>
        <taxon>Pseudomonadati</taxon>
        <taxon>Pseudomonadota</taxon>
        <taxon>Gammaproteobacteria</taxon>
        <taxon>Oceanospirillales</taxon>
        <taxon>Endozoicomonadaceae</taxon>
        <taxon>Parendozoicomonas</taxon>
    </lineage>
</organism>
<dbReference type="RefSeq" id="WP_087109886.1">
    <property type="nucleotide sequence ID" value="NZ_CBCSCN010000002.1"/>
</dbReference>
<evidence type="ECO:0000313" key="3">
    <source>
        <dbReference type="EMBL" id="SMA46412.1"/>
    </source>
</evidence>
<dbReference type="InterPro" id="IPR036779">
    <property type="entry name" value="LysM_dom_sf"/>
</dbReference>
<dbReference type="EMBL" id="FWPT01000004">
    <property type="protein sequence ID" value="SMA46412.1"/>
    <property type="molecule type" value="Genomic_DNA"/>
</dbReference>
<dbReference type="Pfam" id="PF01476">
    <property type="entry name" value="LysM"/>
    <property type="match status" value="1"/>
</dbReference>
<dbReference type="OrthoDB" id="9765158at2"/>
<keyword evidence="1" id="KW-0732">Signal</keyword>
<evidence type="ECO:0000259" key="2">
    <source>
        <dbReference type="PROSITE" id="PS51782"/>
    </source>
</evidence>
<dbReference type="InterPro" id="IPR018392">
    <property type="entry name" value="LysM"/>
</dbReference>
<feature type="domain" description="LysM" evidence="2">
    <location>
        <begin position="29"/>
        <end position="77"/>
    </location>
</feature>
<feature type="chain" id="PRO_5011965080" evidence="1">
    <location>
        <begin position="20"/>
        <end position="341"/>
    </location>
</feature>
<dbReference type="InterPro" id="IPR052196">
    <property type="entry name" value="Bact_Kbp"/>
</dbReference>
<dbReference type="PROSITE" id="PS51782">
    <property type="entry name" value="LYSM"/>
    <property type="match status" value="1"/>
</dbReference>